<feature type="compositionally biased region" description="Acidic residues" evidence="11">
    <location>
        <begin position="105"/>
        <end position="118"/>
    </location>
</feature>
<reference evidence="12" key="1">
    <citation type="submission" date="2024-03" db="EMBL/GenBank/DDBJ databases">
        <title>WGS assembly of Saponaria officinalis var. Norfolk2.</title>
        <authorList>
            <person name="Jenkins J."/>
            <person name="Shu S."/>
            <person name="Grimwood J."/>
            <person name="Barry K."/>
            <person name="Goodstein D."/>
            <person name="Schmutz J."/>
            <person name="Leebens-Mack J."/>
            <person name="Osbourn A."/>
        </authorList>
    </citation>
    <scope>NUCLEOTIDE SEQUENCE [LARGE SCALE GENOMIC DNA]</scope>
    <source>
        <strain evidence="12">JIC</strain>
    </source>
</reference>
<dbReference type="InterPro" id="IPR019308">
    <property type="entry name" value="TMEM214"/>
</dbReference>
<dbReference type="AlphaFoldDB" id="A0AAW1MVD1"/>
<evidence type="ECO:0000256" key="8">
    <source>
        <dbReference type="ARBA" id="ARBA00023136"/>
    </source>
</evidence>
<evidence type="ECO:0000313" key="13">
    <source>
        <dbReference type="Proteomes" id="UP001443914"/>
    </source>
</evidence>
<keyword evidence="7" id="KW-1133">Transmembrane helix</keyword>
<comment type="subcellular location">
    <subcellularLocation>
        <location evidence="1">Endoplasmic reticulum membrane</location>
        <topology evidence="1">Multi-pass membrane protein</topology>
    </subcellularLocation>
</comment>
<proteinExistence type="inferred from homology"/>
<dbReference type="Pfam" id="PF10151">
    <property type="entry name" value="TMEM214"/>
    <property type="match status" value="1"/>
</dbReference>
<evidence type="ECO:0000256" key="11">
    <source>
        <dbReference type="SAM" id="MobiDB-lite"/>
    </source>
</evidence>
<keyword evidence="13" id="KW-1185">Reference proteome</keyword>
<evidence type="ECO:0000256" key="5">
    <source>
        <dbReference type="ARBA" id="ARBA00022703"/>
    </source>
</evidence>
<evidence type="ECO:0000256" key="9">
    <source>
        <dbReference type="ARBA" id="ARBA00023180"/>
    </source>
</evidence>
<accession>A0AAW1MVD1</accession>
<dbReference type="Proteomes" id="UP001443914">
    <property type="component" value="Unassembled WGS sequence"/>
</dbReference>
<keyword evidence="9" id="KW-0325">Glycoprotein</keyword>
<keyword evidence="6" id="KW-0256">Endoplasmic reticulum</keyword>
<evidence type="ECO:0000256" key="10">
    <source>
        <dbReference type="ARBA" id="ARBA00024938"/>
    </source>
</evidence>
<feature type="region of interest" description="Disordered" evidence="11">
    <location>
        <begin position="29"/>
        <end position="138"/>
    </location>
</feature>
<name>A0AAW1MVD1_SAPOF</name>
<evidence type="ECO:0000256" key="3">
    <source>
        <dbReference type="ARBA" id="ARBA00011720"/>
    </source>
</evidence>
<dbReference type="GO" id="GO:0005789">
    <property type="term" value="C:endoplasmic reticulum membrane"/>
    <property type="evidence" value="ECO:0007669"/>
    <property type="project" value="UniProtKB-SubCell"/>
</dbReference>
<feature type="compositionally biased region" description="Basic residues" evidence="11">
    <location>
        <begin position="125"/>
        <end position="135"/>
    </location>
</feature>
<evidence type="ECO:0000256" key="6">
    <source>
        <dbReference type="ARBA" id="ARBA00022824"/>
    </source>
</evidence>
<dbReference type="GO" id="GO:0005794">
    <property type="term" value="C:Golgi apparatus"/>
    <property type="evidence" value="ECO:0007669"/>
    <property type="project" value="TreeGrafter"/>
</dbReference>
<dbReference type="EMBL" id="JBDFQZ010000002">
    <property type="protein sequence ID" value="KAK9750278.1"/>
    <property type="molecule type" value="Genomic_DNA"/>
</dbReference>
<comment type="function">
    <text evidence="10">Critical mediator, in cooperation with CASP4, of endoplasmic reticulum-stress induced apoptosis. Required or the activation of CASP4 following endoplasmic reticulum stress.</text>
</comment>
<protein>
    <submittedName>
        <fullName evidence="12">Uncharacterized protein</fullName>
    </submittedName>
</protein>
<evidence type="ECO:0000256" key="2">
    <source>
        <dbReference type="ARBA" id="ARBA00007984"/>
    </source>
</evidence>
<evidence type="ECO:0000256" key="7">
    <source>
        <dbReference type="ARBA" id="ARBA00022989"/>
    </source>
</evidence>
<dbReference type="PANTHER" id="PTHR13448">
    <property type="entry name" value="TRANSMEMBRANE PROTEIN 214"/>
    <property type="match status" value="1"/>
</dbReference>
<keyword evidence="4" id="KW-0812">Transmembrane</keyword>
<dbReference type="PANTHER" id="PTHR13448:SF0">
    <property type="entry name" value="TRANSMEMBRANE PROTEIN 214"/>
    <property type="match status" value="1"/>
</dbReference>
<gene>
    <name evidence="12" type="ORF">RND81_02G183800</name>
</gene>
<comment type="caution">
    <text evidence="12">The sequence shown here is derived from an EMBL/GenBank/DDBJ whole genome shotgun (WGS) entry which is preliminary data.</text>
</comment>
<feature type="compositionally biased region" description="Basic and acidic residues" evidence="11">
    <location>
        <begin position="69"/>
        <end position="94"/>
    </location>
</feature>
<comment type="similarity">
    <text evidence="2">Belongs to the TMEM214 family.</text>
</comment>
<keyword evidence="5" id="KW-0053">Apoptosis</keyword>
<evidence type="ECO:0000256" key="4">
    <source>
        <dbReference type="ARBA" id="ARBA00022692"/>
    </source>
</evidence>
<evidence type="ECO:0000313" key="12">
    <source>
        <dbReference type="EMBL" id="KAK9750278.1"/>
    </source>
</evidence>
<keyword evidence="8" id="KW-0472">Membrane</keyword>
<comment type="subunit">
    <text evidence="3">Constitutively interacts with CASP4; required for the localization of procaspase 4 to the ER.</text>
</comment>
<organism evidence="12 13">
    <name type="scientific">Saponaria officinalis</name>
    <name type="common">Common soapwort</name>
    <name type="synonym">Lychnis saponaria</name>
    <dbReference type="NCBI Taxonomy" id="3572"/>
    <lineage>
        <taxon>Eukaryota</taxon>
        <taxon>Viridiplantae</taxon>
        <taxon>Streptophyta</taxon>
        <taxon>Embryophyta</taxon>
        <taxon>Tracheophyta</taxon>
        <taxon>Spermatophyta</taxon>
        <taxon>Magnoliopsida</taxon>
        <taxon>eudicotyledons</taxon>
        <taxon>Gunneridae</taxon>
        <taxon>Pentapetalae</taxon>
        <taxon>Caryophyllales</taxon>
        <taxon>Caryophyllaceae</taxon>
        <taxon>Caryophylleae</taxon>
        <taxon>Saponaria</taxon>
    </lineage>
</organism>
<sequence>MEDIIITDDISAVNNTGNNHGWQKVTYAKKRKNQQTGKQKSAAISAFGSVEERNGTGNGNVFRAIEQQSEDRHRRIVEAQKKSSAEEEFVEGHKGNGRSKKWGDESEESGSSDVEERDNEVKKETTKKKKPKAEKKPKVSVAEAAAKIDAESLAAFLVDISGTYESQEDIQLMRFADFFGRAFSGVSSAQFPWVKLFKESPVAKIVEIPLSHIPEAAYKTSVDWINQRSVTALSSFALLLLDSILVDLGNHLTSTKNAKKASQQPSSKSQVAIFAVLAMVLRRKPDVLVSFLPTLRENSKYQGQDKLPVIIWMICQASQGDLAVGLCSWAHNLLPMLNSKSTNNPLNRDLILQLVERILAAPKARTILVNGAVRRGERLIPPAEFEILMRASFPVSSARVKATERFEAVYPVLKEVALAGAPGSKAMKQVSLQIFGFLIKAAGEGNPDLAKEATNVVLWCLGQNSDIYKHWDKIYLDNLEASVAILKKLSLQIREQQLSQSSIEVVKHTLKSFQHKNEEALAEENVAQHALLKESDKYAKAILGRLSRSHGCLKALVFVGIAAAAGAAVMSSNPETFDWKKVTVMLSSFQSA</sequence>
<evidence type="ECO:0000256" key="1">
    <source>
        <dbReference type="ARBA" id="ARBA00004477"/>
    </source>
</evidence>